<dbReference type="Proteomes" id="UP000681610">
    <property type="component" value="Unassembled WGS sequence"/>
</dbReference>
<dbReference type="Gene3D" id="3.90.840.10">
    <property type="entry name" value="Thiol-activated cytolysin superfamily/Thiol-activated cytolysin, alpha-beta domain"/>
    <property type="match status" value="1"/>
</dbReference>
<dbReference type="Gene3D" id="3.30.1040.20">
    <property type="match status" value="1"/>
</dbReference>
<dbReference type="InterPro" id="IPR001869">
    <property type="entry name" value="Thiol_cytolysin"/>
</dbReference>
<evidence type="ECO:0000313" key="2">
    <source>
        <dbReference type="Proteomes" id="UP000681610"/>
    </source>
</evidence>
<gene>
    <name evidence="1" type="ORF">J4N46_05985</name>
</gene>
<proteinExistence type="predicted"/>
<dbReference type="Pfam" id="PF01289">
    <property type="entry name" value="Thiol_cytolysin"/>
    <property type="match status" value="1"/>
</dbReference>
<dbReference type="InterPro" id="IPR036363">
    <property type="entry name" value="Thiol_cytolysin_ab_sf"/>
</dbReference>
<name>A0ABS3PXE2_9FLAO</name>
<dbReference type="InterPro" id="IPR036359">
    <property type="entry name" value="Thiol_cytolysin_sf"/>
</dbReference>
<sequence>MKSQNLSLVKSYLWLLAAVALVGCKKDEADKLDSALDATQLNNYVTQLPSVKQQSPFPERPANGVTNRMSSFLNGAQFTSAYNYYEQAKEYENQLLYTENDEVFYPGALVKGQSVVEGSYKPIVAPRKPITISVSLTGSKPSITVDKPSLSSVRTAISELLNRSFNSPPANITYHSYEVHDEQHLKLALGASYNGAVNTVKGSIKFDYEKQKTRYIVKIEQEFYTLDLDLPQKASDFFSDNFDYKTQFGAEKPVYVSSIKYGRVYLLGIESTLSKVDLEAKINASILSGKVTAEAEAAYKELSKSSKISGRVFGGSAKLAGEAIGDFAAVRAFLKDGANFNKDNLGAPLSYRLRELGTNETFKTVIYSKYLKNDSGNIDHKKLDFKLLIRDESLRSSIGDKIEVDHYLIERINPKSSSQSSSKKEYLNGGELTKDFLAFEKGEKIHINIITKKQKRLFFKIDDFIDLAHRAQSSPDNVNIYDLNRGNGLQLKDENNNILTVGIHNQKLRE</sequence>
<protein>
    <submittedName>
        <fullName evidence="1">Thiol-activated cytolysin family protein</fullName>
    </submittedName>
</protein>
<dbReference type="Gene3D" id="3.40.30.40">
    <property type="entry name" value="Perfringolysin"/>
    <property type="match status" value="1"/>
</dbReference>
<keyword evidence="2" id="KW-1185">Reference proteome</keyword>
<accession>A0ABS3PXE2</accession>
<evidence type="ECO:0000313" key="1">
    <source>
        <dbReference type="EMBL" id="MBO1883972.1"/>
    </source>
</evidence>
<dbReference type="SUPFAM" id="SSF56978">
    <property type="entry name" value="Perfringolysin"/>
    <property type="match status" value="1"/>
</dbReference>
<reference evidence="1 2" key="1">
    <citation type="submission" date="2021-03" db="EMBL/GenBank/DDBJ databases">
        <title>Isolation and description of Capnocytophaga bilenii sp. nov., a novel Capnocytophaga species, isolated from a gingivitis subject.</title>
        <authorList>
            <person name="Antezack A."/>
            <person name="Monnet-Corti V."/>
            <person name="La Scola B."/>
        </authorList>
    </citation>
    <scope>NUCLEOTIDE SEQUENCE [LARGE SCALE GENOMIC DNA]</scope>
    <source>
        <strain evidence="1 2">Marseille-Q4570</strain>
    </source>
</reference>
<comment type="caution">
    <text evidence="1">The sequence shown here is derived from an EMBL/GenBank/DDBJ whole genome shotgun (WGS) entry which is preliminary data.</text>
</comment>
<organism evidence="1 2">
    <name type="scientific">Capnocytophaga bilenii</name>
    <dbReference type="NCBI Taxonomy" id="2819369"/>
    <lineage>
        <taxon>Bacteria</taxon>
        <taxon>Pseudomonadati</taxon>
        <taxon>Bacteroidota</taxon>
        <taxon>Flavobacteriia</taxon>
        <taxon>Flavobacteriales</taxon>
        <taxon>Flavobacteriaceae</taxon>
        <taxon>Capnocytophaga</taxon>
    </lineage>
</organism>
<dbReference type="EMBL" id="JAGDYP010000004">
    <property type="protein sequence ID" value="MBO1883972.1"/>
    <property type="molecule type" value="Genomic_DNA"/>
</dbReference>
<dbReference type="RefSeq" id="WP_208058548.1">
    <property type="nucleotide sequence ID" value="NZ_JAGDYP010000004.1"/>
</dbReference>
<dbReference type="PROSITE" id="PS51257">
    <property type="entry name" value="PROKAR_LIPOPROTEIN"/>
    <property type="match status" value="1"/>
</dbReference>